<evidence type="ECO:0000313" key="2">
    <source>
        <dbReference type="EMBL" id="GFD24120.1"/>
    </source>
</evidence>
<evidence type="ECO:0000256" key="1">
    <source>
        <dbReference type="SAM" id="MobiDB-lite"/>
    </source>
</evidence>
<proteinExistence type="predicted"/>
<dbReference type="EMBL" id="BKCJ011350004">
    <property type="protein sequence ID" value="GFD24120.1"/>
    <property type="molecule type" value="Genomic_DNA"/>
</dbReference>
<reference evidence="2" key="1">
    <citation type="journal article" date="2019" name="Sci. Rep.">
        <title>Draft genome of Tanacetum cinerariifolium, the natural source of mosquito coil.</title>
        <authorList>
            <person name="Yamashiro T."/>
            <person name="Shiraishi A."/>
            <person name="Satake H."/>
            <person name="Nakayama K."/>
        </authorList>
    </citation>
    <scope>NUCLEOTIDE SEQUENCE</scope>
</reference>
<protein>
    <submittedName>
        <fullName evidence="2">Uncharacterized protein</fullName>
    </submittedName>
</protein>
<feature type="region of interest" description="Disordered" evidence="1">
    <location>
        <begin position="1"/>
        <end position="45"/>
    </location>
</feature>
<accession>A0A699UNM3</accession>
<feature type="compositionally biased region" description="Acidic residues" evidence="1">
    <location>
        <begin position="18"/>
        <end position="28"/>
    </location>
</feature>
<name>A0A699UNM3_TANCI</name>
<feature type="non-terminal residue" evidence="2">
    <location>
        <position position="137"/>
    </location>
</feature>
<dbReference type="AlphaFoldDB" id="A0A699UNM3"/>
<gene>
    <name evidence="2" type="ORF">Tci_896089</name>
</gene>
<sequence>ETRDEESFDPIPKTPENNNDEGNGEEDLGLNVGREERYDEEEEEDKLYRDVNINQGKGVQATLEVEDSHVSLTPVNPDAPSTIIQNLPNFGSLFGFDNRPRTLEANFSEFMQTNQFAGAVSAILGIVQRYMDQRVNE</sequence>
<comment type="caution">
    <text evidence="2">The sequence shown here is derived from an EMBL/GenBank/DDBJ whole genome shotgun (WGS) entry which is preliminary data.</text>
</comment>
<feature type="non-terminal residue" evidence="2">
    <location>
        <position position="1"/>
    </location>
</feature>
<organism evidence="2">
    <name type="scientific">Tanacetum cinerariifolium</name>
    <name type="common">Dalmatian daisy</name>
    <name type="synonym">Chrysanthemum cinerariifolium</name>
    <dbReference type="NCBI Taxonomy" id="118510"/>
    <lineage>
        <taxon>Eukaryota</taxon>
        <taxon>Viridiplantae</taxon>
        <taxon>Streptophyta</taxon>
        <taxon>Embryophyta</taxon>
        <taxon>Tracheophyta</taxon>
        <taxon>Spermatophyta</taxon>
        <taxon>Magnoliopsida</taxon>
        <taxon>eudicotyledons</taxon>
        <taxon>Gunneridae</taxon>
        <taxon>Pentapetalae</taxon>
        <taxon>asterids</taxon>
        <taxon>campanulids</taxon>
        <taxon>Asterales</taxon>
        <taxon>Asteraceae</taxon>
        <taxon>Asteroideae</taxon>
        <taxon>Anthemideae</taxon>
        <taxon>Anthemidinae</taxon>
        <taxon>Tanacetum</taxon>
    </lineage>
</organism>